<accession>A0ABW7N534</accession>
<dbReference type="EMBL" id="JBIPKE010000012">
    <property type="protein sequence ID" value="MFH6982698.1"/>
    <property type="molecule type" value="Genomic_DNA"/>
</dbReference>
<keyword evidence="1" id="KW-0812">Transmembrane</keyword>
<dbReference type="InterPro" id="IPR006860">
    <property type="entry name" value="FecR"/>
</dbReference>
<feature type="domain" description="Protein FecR C-terminal" evidence="3">
    <location>
        <begin position="224"/>
        <end position="288"/>
    </location>
</feature>
<dbReference type="Gene3D" id="3.55.50.30">
    <property type="match status" value="1"/>
</dbReference>
<keyword evidence="1" id="KW-1133">Transmembrane helix</keyword>
<keyword evidence="5" id="KW-1185">Reference proteome</keyword>
<feature type="transmembrane region" description="Helical" evidence="1">
    <location>
        <begin position="60"/>
        <end position="78"/>
    </location>
</feature>
<dbReference type="Gene3D" id="2.60.120.1440">
    <property type="match status" value="1"/>
</dbReference>
<dbReference type="PIRSF" id="PIRSF018266">
    <property type="entry name" value="FecR"/>
    <property type="match status" value="1"/>
</dbReference>
<dbReference type="InterPro" id="IPR032508">
    <property type="entry name" value="FecR_C"/>
</dbReference>
<proteinExistence type="predicted"/>
<evidence type="ECO:0000256" key="1">
    <source>
        <dbReference type="SAM" id="Phobius"/>
    </source>
</evidence>
<evidence type="ECO:0000313" key="4">
    <source>
        <dbReference type="EMBL" id="MFH6982698.1"/>
    </source>
</evidence>
<sequence>MSNWIQKYNQGTPSKAQNLEEQDDFDLFMEMSEFDQPVDVDAAWNKLHTQLVPKRSVTPWLLRIAAVLVVLFGLGYAVTQNIDTKAPATLSEVISSDQLQEVVLPDGSVITLAKNSQIRYEETSFPEKRAVNLKGEAYFEVTKGNVPFIITSASGKVTVLGTSFNLNTRRGLQLLVTSGTVRVETEQDKRMVYKGQQASATNQGSIRVATAPNMNHLGWKTGQFKFENEPLDQVLPLLERYYQVKISTNKSIRQCRITAEFDETPLENVVDIISTILNAKSHISGDNIKFSGKGCN</sequence>
<dbReference type="Proteomes" id="UP001610063">
    <property type="component" value="Unassembled WGS sequence"/>
</dbReference>
<evidence type="ECO:0000259" key="2">
    <source>
        <dbReference type="Pfam" id="PF04773"/>
    </source>
</evidence>
<dbReference type="PANTHER" id="PTHR30273:SF2">
    <property type="entry name" value="PROTEIN FECR"/>
    <property type="match status" value="1"/>
</dbReference>
<feature type="domain" description="FecR protein" evidence="2">
    <location>
        <begin position="96"/>
        <end position="182"/>
    </location>
</feature>
<gene>
    <name evidence="4" type="ORF">ACHKAR_04565</name>
</gene>
<organism evidence="4 5">
    <name type="scientific">Marinoscillum luteum</name>
    <dbReference type="NCBI Taxonomy" id="861051"/>
    <lineage>
        <taxon>Bacteria</taxon>
        <taxon>Pseudomonadati</taxon>
        <taxon>Bacteroidota</taxon>
        <taxon>Cytophagia</taxon>
        <taxon>Cytophagales</taxon>
        <taxon>Reichenbachiellaceae</taxon>
        <taxon>Marinoscillum</taxon>
    </lineage>
</organism>
<name>A0ABW7N534_9BACT</name>
<evidence type="ECO:0000259" key="3">
    <source>
        <dbReference type="Pfam" id="PF16344"/>
    </source>
</evidence>
<dbReference type="Pfam" id="PF16344">
    <property type="entry name" value="FecR_C"/>
    <property type="match status" value="1"/>
</dbReference>
<dbReference type="InterPro" id="IPR012373">
    <property type="entry name" value="Ferrdict_sens_TM"/>
</dbReference>
<dbReference type="Pfam" id="PF04773">
    <property type="entry name" value="FecR"/>
    <property type="match status" value="1"/>
</dbReference>
<keyword evidence="1" id="KW-0472">Membrane</keyword>
<comment type="caution">
    <text evidence="4">The sequence shown here is derived from an EMBL/GenBank/DDBJ whole genome shotgun (WGS) entry which is preliminary data.</text>
</comment>
<evidence type="ECO:0000313" key="5">
    <source>
        <dbReference type="Proteomes" id="UP001610063"/>
    </source>
</evidence>
<reference evidence="4 5" key="1">
    <citation type="journal article" date="2013" name="Int. J. Syst. Evol. Microbiol.">
        <title>Marinoscillum luteum sp. nov., isolated from marine sediment.</title>
        <authorList>
            <person name="Cha I.T."/>
            <person name="Park S.J."/>
            <person name="Kim S.J."/>
            <person name="Kim J.G."/>
            <person name="Jung M.Y."/>
            <person name="Shin K.S."/>
            <person name="Kwon K.K."/>
            <person name="Yang S.H."/>
            <person name="Seo Y.S."/>
            <person name="Rhee S.K."/>
        </authorList>
    </citation>
    <scope>NUCLEOTIDE SEQUENCE [LARGE SCALE GENOMIC DNA]</scope>
    <source>
        <strain evidence="4 5">KCTC 23939</strain>
    </source>
</reference>
<protein>
    <submittedName>
        <fullName evidence="4">FecR family protein</fullName>
    </submittedName>
</protein>
<dbReference type="PANTHER" id="PTHR30273">
    <property type="entry name" value="PERIPLASMIC SIGNAL SENSOR AND SIGMA FACTOR ACTIVATOR FECR-RELATED"/>
    <property type="match status" value="1"/>
</dbReference>
<dbReference type="RefSeq" id="WP_395416366.1">
    <property type="nucleotide sequence ID" value="NZ_JBIPKE010000012.1"/>
</dbReference>